<dbReference type="AlphaFoldDB" id="A0A0C3NM14"/>
<reference evidence="3" key="2">
    <citation type="submission" date="2015-01" db="EMBL/GenBank/DDBJ databases">
        <title>Evolutionary Origins and Diversification of the Mycorrhizal Mutualists.</title>
        <authorList>
            <consortium name="DOE Joint Genome Institute"/>
            <consortium name="Mycorrhizal Genomics Consortium"/>
            <person name="Kohler A."/>
            <person name="Kuo A."/>
            <person name="Nagy L.G."/>
            <person name="Floudas D."/>
            <person name="Copeland A."/>
            <person name="Barry K.W."/>
            <person name="Cichocki N."/>
            <person name="Veneault-Fourrey C."/>
            <person name="LaButti K."/>
            <person name="Lindquist E.A."/>
            <person name="Lipzen A."/>
            <person name="Lundell T."/>
            <person name="Morin E."/>
            <person name="Murat C."/>
            <person name="Riley R."/>
            <person name="Ohm R."/>
            <person name="Sun H."/>
            <person name="Tunlid A."/>
            <person name="Henrissat B."/>
            <person name="Grigoriev I.V."/>
            <person name="Hibbett D.S."/>
            <person name="Martin F."/>
        </authorList>
    </citation>
    <scope>NUCLEOTIDE SEQUENCE [LARGE SCALE GENOMIC DNA]</scope>
    <source>
        <strain evidence="3">Marx 270</strain>
    </source>
</reference>
<gene>
    <name evidence="2" type="ORF">M404DRAFT_1002714</name>
</gene>
<feature type="compositionally biased region" description="Polar residues" evidence="1">
    <location>
        <begin position="22"/>
        <end position="34"/>
    </location>
</feature>
<dbReference type="Proteomes" id="UP000054217">
    <property type="component" value="Unassembled WGS sequence"/>
</dbReference>
<dbReference type="InParanoid" id="A0A0C3NM14"/>
<name>A0A0C3NM14_PISTI</name>
<sequence length="65" mass="7153">MTLGLENYPRLHTKTVEDCPYKQTNKTGDTTCTPSKIDKPSKATVAAGANLWEEAQKRRGSDSVI</sequence>
<keyword evidence="3" id="KW-1185">Reference proteome</keyword>
<reference evidence="2 3" key="1">
    <citation type="submission" date="2014-04" db="EMBL/GenBank/DDBJ databases">
        <authorList>
            <consortium name="DOE Joint Genome Institute"/>
            <person name="Kuo A."/>
            <person name="Kohler A."/>
            <person name="Costa M.D."/>
            <person name="Nagy L.G."/>
            <person name="Floudas D."/>
            <person name="Copeland A."/>
            <person name="Barry K.W."/>
            <person name="Cichocki N."/>
            <person name="Veneault-Fourrey C."/>
            <person name="LaButti K."/>
            <person name="Lindquist E.A."/>
            <person name="Lipzen A."/>
            <person name="Lundell T."/>
            <person name="Morin E."/>
            <person name="Murat C."/>
            <person name="Sun H."/>
            <person name="Tunlid A."/>
            <person name="Henrissat B."/>
            <person name="Grigoriev I.V."/>
            <person name="Hibbett D.S."/>
            <person name="Martin F."/>
            <person name="Nordberg H.P."/>
            <person name="Cantor M.N."/>
            <person name="Hua S.X."/>
        </authorList>
    </citation>
    <scope>NUCLEOTIDE SEQUENCE [LARGE SCALE GENOMIC DNA]</scope>
    <source>
        <strain evidence="2 3">Marx 270</strain>
    </source>
</reference>
<evidence type="ECO:0000313" key="2">
    <source>
        <dbReference type="EMBL" id="KIO01960.1"/>
    </source>
</evidence>
<organism evidence="2 3">
    <name type="scientific">Pisolithus tinctorius Marx 270</name>
    <dbReference type="NCBI Taxonomy" id="870435"/>
    <lineage>
        <taxon>Eukaryota</taxon>
        <taxon>Fungi</taxon>
        <taxon>Dikarya</taxon>
        <taxon>Basidiomycota</taxon>
        <taxon>Agaricomycotina</taxon>
        <taxon>Agaricomycetes</taxon>
        <taxon>Agaricomycetidae</taxon>
        <taxon>Boletales</taxon>
        <taxon>Sclerodermatineae</taxon>
        <taxon>Pisolithaceae</taxon>
        <taxon>Pisolithus</taxon>
    </lineage>
</organism>
<evidence type="ECO:0000313" key="3">
    <source>
        <dbReference type="Proteomes" id="UP000054217"/>
    </source>
</evidence>
<dbReference type="HOGENOM" id="CLU_2850664_0_0_1"/>
<feature type="region of interest" description="Disordered" evidence="1">
    <location>
        <begin position="21"/>
        <end position="42"/>
    </location>
</feature>
<evidence type="ECO:0000256" key="1">
    <source>
        <dbReference type="SAM" id="MobiDB-lite"/>
    </source>
</evidence>
<proteinExistence type="predicted"/>
<protein>
    <submittedName>
        <fullName evidence="2">Uncharacterized protein</fullName>
    </submittedName>
</protein>
<dbReference type="EMBL" id="KN831984">
    <property type="protein sequence ID" value="KIO01960.1"/>
    <property type="molecule type" value="Genomic_DNA"/>
</dbReference>
<accession>A0A0C3NM14</accession>